<gene>
    <name evidence="3" type="ORF">AWH51_05865</name>
</gene>
<keyword evidence="2" id="KW-0812">Transmembrane</keyword>
<dbReference type="EMBL" id="LQXA01000018">
    <property type="protein sequence ID" value="KZC95846.1"/>
    <property type="molecule type" value="Genomic_DNA"/>
</dbReference>
<dbReference type="AlphaFoldDB" id="A0A154V397"/>
<dbReference type="Proteomes" id="UP000076218">
    <property type="component" value="Unassembled WGS sequence"/>
</dbReference>
<evidence type="ECO:0000313" key="4">
    <source>
        <dbReference type="Proteomes" id="UP000076218"/>
    </source>
</evidence>
<keyword evidence="2" id="KW-0472">Membrane</keyword>
<accession>A0A154V397</accession>
<evidence type="ECO:0000256" key="2">
    <source>
        <dbReference type="SAM" id="Phobius"/>
    </source>
</evidence>
<comment type="caution">
    <text evidence="3">The sequence shown here is derived from an EMBL/GenBank/DDBJ whole genome shotgun (WGS) entry which is preliminary data.</text>
</comment>
<evidence type="ECO:0000256" key="1">
    <source>
        <dbReference type="SAM" id="MobiDB-lite"/>
    </source>
</evidence>
<dbReference type="OrthoDB" id="5072977at2"/>
<feature type="region of interest" description="Disordered" evidence="1">
    <location>
        <begin position="164"/>
        <end position="192"/>
    </location>
</feature>
<feature type="transmembrane region" description="Helical" evidence="2">
    <location>
        <begin position="119"/>
        <end position="138"/>
    </location>
</feature>
<evidence type="ECO:0000313" key="3">
    <source>
        <dbReference type="EMBL" id="KZC95846.1"/>
    </source>
</evidence>
<organism evidence="3 4">
    <name type="scientific">Clavibacter tessellarius</name>
    <dbReference type="NCBI Taxonomy" id="31965"/>
    <lineage>
        <taxon>Bacteria</taxon>
        <taxon>Bacillati</taxon>
        <taxon>Actinomycetota</taxon>
        <taxon>Actinomycetes</taxon>
        <taxon>Micrococcales</taxon>
        <taxon>Microbacteriaceae</taxon>
        <taxon>Clavibacter</taxon>
    </lineage>
</organism>
<sequence length="208" mass="22284">MLRLWATAGAIPTICEAQQVLPFRSSPAYSFRAMLSETSGASGGMSSLGIAAEGLVMAIVFLAIGLLAFSGLWRWWARLKPPVVSIYYFPYLPLGIGWMGVGYAVMAPGLFLPPAIEMPVIYLGVAIVFLGLIGMRFMPRALLPRWYRAAKGLDRRAADASLGATFSRDSPNGRAGDERACPGAESPTGTRDGVAMEEVMRKAFGSSD</sequence>
<name>A0A154V397_9MICO</name>
<feature type="transmembrane region" description="Helical" evidence="2">
    <location>
        <begin position="88"/>
        <end position="107"/>
    </location>
</feature>
<dbReference type="STRING" id="31965.AWH51_05865"/>
<proteinExistence type="predicted"/>
<protein>
    <submittedName>
        <fullName evidence="3">Uncharacterized protein</fullName>
    </submittedName>
</protein>
<feature type="transmembrane region" description="Helical" evidence="2">
    <location>
        <begin position="55"/>
        <end position="76"/>
    </location>
</feature>
<keyword evidence="2" id="KW-1133">Transmembrane helix</keyword>
<dbReference type="RefSeq" id="WP_063070830.1">
    <property type="nucleotide sequence ID" value="NZ_LQXA01000018.1"/>
</dbReference>
<reference evidence="3 4" key="1">
    <citation type="submission" date="2016-01" db="EMBL/GenBank/DDBJ databases">
        <title>Draft genome sequence of Clavibacter michiganensis subsp. tessellarius DOAB 609.</title>
        <authorList>
            <person name="Tambong J.T."/>
        </authorList>
    </citation>
    <scope>NUCLEOTIDE SEQUENCE [LARGE SCALE GENOMIC DNA]</scope>
    <source>
        <strain evidence="3 4">DOAB 609</strain>
    </source>
</reference>